<sequence>MTGDCLAQRMLRPDLGAGRQLQQRRLIQPRLCAEDPDHLGLPICKRSGFVEGHARHLRQPLQRVSLPNQDAKPGGVADPRHDGGGRSQH</sequence>
<reference evidence="2" key="1">
    <citation type="submission" date="2019-08" db="EMBL/GenBank/DDBJ databases">
        <authorList>
            <person name="Kucharzyk K."/>
            <person name="Murdoch R.W."/>
            <person name="Higgins S."/>
            <person name="Loffler F."/>
        </authorList>
    </citation>
    <scope>NUCLEOTIDE SEQUENCE</scope>
</reference>
<comment type="caution">
    <text evidence="2">The sequence shown here is derived from an EMBL/GenBank/DDBJ whole genome shotgun (WGS) entry which is preliminary data.</text>
</comment>
<evidence type="ECO:0000256" key="1">
    <source>
        <dbReference type="SAM" id="MobiDB-lite"/>
    </source>
</evidence>
<proteinExistence type="predicted"/>
<feature type="compositionally biased region" description="Basic and acidic residues" evidence="1">
    <location>
        <begin position="78"/>
        <end position="89"/>
    </location>
</feature>
<name>A0A644ZXM0_9ZZZZ</name>
<organism evidence="2">
    <name type="scientific">bioreactor metagenome</name>
    <dbReference type="NCBI Taxonomy" id="1076179"/>
    <lineage>
        <taxon>unclassified sequences</taxon>
        <taxon>metagenomes</taxon>
        <taxon>ecological metagenomes</taxon>
    </lineage>
</organism>
<accession>A0A644ZXM0</accession>
<dbReference type="EMBL" id="VSSQ01010970">
    <property type="protein sequence ID" value="MPM45675.1"/>
    <property type="molecule type" value="Genomic_DNA"/>
</dbReference>
<dbReference type="AlphaFoldDB" id="A0A644ZXM0"/>
<evidence type="ECO:0000313" key="2">
    <source>
        <dbReference type="EMBL" id="MPM45675.1"/>
    </source>
</evidence>
<gene>
    <name evidence="2" type="ORF">SDC9_92365</name>
</gene>
<feature type="region of interest" description="Disordered" evidence="1">
    <location>
        <begin position="60"/>
        <end position="89"/>
    </location>
</feature>
<protein>
    <submittedName>
        <fullName evidence="2">Uncharacterized protein</fullName>
    </submittedName>
</protein>